<reference evidence="6" key="1">
    <citation type="submission" date="2021-01" db="EMBL/GenBank/DDBJ databases">
        <authorList>
            <person name="Corre E."/>
            <person name="Pelletier E."/>
            <person name="Niang G."/>
            <person name="Scheremetjew M."/>
            <person name="Finn R."/>
            <person name="Kale V."/>
            <person name="Holt S."/>
            <person name="Cochrane G."/>
            <person name="Meng A."/>
            <person name="Brown T."/>
            <person name="Cohen L."/>
        </authorList>
    </citation>
    <scope>NUCLEOTIDE SEQUENCE</scope>
    <source>
        <strain evidence="6">10249 10 AB</strain>
    </source>
</reference>
<dbReference type="GO" id="GO:0005739">
    <property type="term" value="C:mitochondrion"/>
    <property type="evidence" value="ECO:0007669"/>
    <property type="project" value="TreeGrafter"/>
</dbReference>
<dbReference type="Gene3D" id="1.10.1580.10">
    <property type="match status" value="1"/>
</dbReference>
<evidence type="ECO:0000256" key="1">
    <source>
        <dbReference type="ARBA" id="ARBA00022741"/>
    </source>
</evidence>
<dbReference type="Gene3D" id="3.40.50.300">
    <property type="entry name" value="P-loop containing nucleotide triphosphate hydrolases"/>
    <property type="match status" value="1"/>
</dbReference>
<dbReference type="CDD" id="cd01856">
    <property type="entry name" value="YlqF"/>
    <property type="match status" value="1"/>
</dbReference>
<dbReference type="InterPro" id="IPR027417">
    <property type="entry name" value="P-loop_NTPase"/>
</dbReference>
<keyword evidence="2" id="KW-0342">GTP-binding</keyword>
<feature type="compositionally biased region" description="Basic residues" evidence="3">
    <location>
        <begin position="16"/>
        <end position="25"/>
    </location>
</feature>
<dbReference type="PANTHER" id="PTHR45782:SF5">
    <property type="entry name" value="DAR GTPASE 3, CHLOROPLASTIC"/>
    <property type="match status" value="1"/>
</dbReference>
<keyword evidence="4" id="KW-1133">Transmembrane helix</keyword>
<dbReference type="PRINTS" id="PR00326">
    <property type="entry name" value="GTP1OBG"/>
</dbReference>
<feature type="region of interest" description="Disordered" evidence="3">
    <location>
        <begin position="232"/>
        <end position="255"/>
    </location>
</feature>
<proteinExistence type="predicted"/>
<dbReference type="PANTHER" id="PTHR45782">
    <property type="entry name" value="MITOCHONDRIAL RIBOSOME-ASSOCIATED GTPASE 1"/>
    <property type="match status" value="1"/>
</dbReference>
<organism evidence="6">
    <name type="scientific">Pseudo-nitzschia australis</name>
    <dbReference type="NCBI Taxonomy" id="44445"/>
    <lineage>
        <taxon>Eukaryota</taxon>
        <taxon>Sar</taxon>
        <taxon>Stramenopiles</taxon>
        <taxon>Ochrophyta</taxon>
        <taxon>Bacillariophyta</taxon>
        <taxon>Bacillariophyceae</taxon>
        <taxon>Bacillariophycidae</taxon>
        <taxon>Bacillariales</taxon>
        <taxon>Bacillariaceae</taxon>
        <taxon>Pseudo-nitzschia</taxon>
    </lineage>
</organism>
<dbReference type="InterPro" id="IPR023179">
    <property type="entry name" value="GTP-bd_ortho_bundle_sf"/>
</dbReference>
<keyword evidence="1" id="KW-0547">Nucleotide-binding</keyword>
<evidence type="ECO:0000259" key="5">
    <source>
        <dbReference type="Pfam" id="PF01926"/>
    </source>
</evidence>
<feature type="region of interest" description="Disordered" evidence="3">
    <location>
        <begin position="1"/>
        <end position="25"/>
    </location>
</feature>
<keyword evidence="4" id="KW-0472">Membrane</keyword>
<accession>A0A7S4AI95</accession>
<dbReference type="AlphaFoldDB" id="A0A7S4AI95"/>
<gene>
    <name evidence="6" type="ORF">PAUS00366_LOCUS9089</name>
</gene>
<dbReference type="Pfam" id="PF01926">
    <property type="entry name" value="MMR_HSR1"/>
    <property type="match status" value="1"/>
</dbReference>
<dbReference type="GO" id="GO:0032543">
    <property type="term" value="P:mitochondrial translation"/>
    <property type="evidence" value="ECO:0007669"/>
    <property type="project" value="TreeGrafter"/>
</dbReference>
<feature type="compositionally biased region" description="Polar residues" evidence="3">
    <location>
        <begin position="245"/>
        <end position="255"/>
    </location>
</feature>
<dbReference type="InterPro" id="IPR006073">
    <property type="entry name" value="GTP-bd"/>
</dbReference>
<feature type="domain" description="G" evidence="5">
    <location>
        <begin position="304"/>
        <end position="389"/>
    </location>
</feature>
<evidence type="ECO:0000256" key="4">
    <source>
        <dbReference type="SAM" id="Phobius"/>
    </source>
</evidence>
<dbReference type="EMBL" id="HBIX01012137">
    <property type="protein sequence ID" value="CAE0716337.1"/>
    <property type="molecule type" value="Transcribed_RNA"/>
</dbReference>
<keyword evidence="4" id="KW-0812">Transmembrane</keyword>
<feature type="region of interest" description="Disordered" evidence="3">
    <location>
        <begin position="565"/>
        <end position="592"/>
    </location>
</feature>
<dbReference type="SUPFAM" id="SSF52540">
    <property type="entry name" value="P-loop containing nucleoside triphosphate hydrolases"/>
    <property type="match status" value="1"/>
</dbReference>
<protein>
    <recommendedName>
        <fullName evidence="5">G domain-containing protein</fullName>
    </recommendedName>
</protein>
<dbReference type="GO" id="GO:0003924">
    <property type="term" value="F:GTPase activity"/>
    <property type="evidence" value="ECO:0007669"/>
    <property type="project" value="TreeGrafter"/>
</dbReference>
<feature type="transmembrane region" description="Helical" evidence="4">
    <location>
        <begin position="38"/>
        <end position="58"/>
    </location>
</feature>
<evidence type="ECO:0000313" key="6">
    <source>
        <dbReference type="EMBL" id="CAE0716337.1"/>
    </source>
</evidence>
<evidence type="ECO:0000256" key="2">
    <source>
        <dbReference type="ARBA" id="ARBA00023134"/>
    </source>
</evidence>
<name>A0A7S4AI95_9STRA</name>
<sequence length="592" mass="66083">MSNFRGSCEGSYLPNRHSKKTNNRRTLRCEQQRSFRMYNLLFPSIIILMMTMMSRFPLTSAFVSQISKSSTTQRSGRSVSSLLLTGAPTLSYLQRNSRLNNNYDDIAEFYSTDFGGYSRPIVQWYPGHIAKAERQLSETLKAVDVVVEVRDARACKATAHPRVGEWCAGRPRIVVMTHLDMVPKSASGSWKRAYETLGAERWDEAPINRQVANQAKQARDIRSNFADSDIGISKNKKKKKNSSNENIVETGNGNDNNITPVEQVLFVNAKQGQGIHALHRAIFKAGAHVQERRERRGLNPRALRVGIIGYPNVGKSALINKILGRKRAKTENKPGVTRSLQWIRVRTEDSRKAYASGKTSASPTSSTHSNAMRKEFELLDSPGIIPAKMVDQSDALLLAACNCIGEAAYDNQAVAAYLCEWLKAIYIMEKQGLAAPAWQKKCIERYGFDPLKKIKRDEYDVIQEEYMTGEDMLFRIADDLCRGDAEDASRKILQDFRSGRMGPISLQLAPESEEDNGQLSVPIGDGTILGRQSEGRNFDEEFERQAQEERARIAVVTAKERGLELPPIVDGGADDNDSTAAADVGKGMFDGW</sequence>
<dbReference type="GO" id="GO:0005525">
    <property type="term" value="F:GTP binding"/>
    <property type="evidence" value="ECO:0007669"/>
    <property type="project" value="UniProtKB-KW"/>
</dbReference>
<evidence type="ECO:0000256" key="3">
    <source>
        <dbReference type="SAM" id="MobiDB-lite"/>
    </source>
</evidence>